<evidence type="ECO:0000313" key="3">
    <source>
        <dbReference type="Proteomes" id="UP000327191"/>
    </source>
</evidence>
<keyword evidence="1" id="KW-1133">Transmembrane helix</keyword>
<protein>
    <recommendedName>
        <fullName evidence="4">Transmembrane protein</fullName>
    </recommendedName>
</protein>
<sequence>MNAEKNLQNEALKSQYRRMASKYLYACYALLFIGVIAVLTSPLDFKPSFETPEVWFQRSGALMTVFALLAALLKDMGTQTLHKPGYFGDALKLEVLAELEQRFEWVFWFAFLFTVLGTLVWGYGDTYYKFVILHQR</sequence>
<name>A0A5E7U0S2_PSEFL</name>
<evidence type="ECO:0000256" key="1">
    <source>
        <dbReference type="SAM" id="Phobius"/>
    </source>
</evidence>
<feature type="transmembrane region" description="Helical" evidence="1">
    <location>
        <begin position="55"/>
        <end position="73"/>
    </location>
</feature>
<feature type="transmembrane region" description="Helical" evidence="1">
    <location>
        <begin position="23"/>
        <end position="43"/>
    </location>
</feature>
<evidence type="ECO:0000313" key="2">
    <source>
        <dbReference type="EMBL" id="VVQ01464.1"/>
    </source>
</evidence>
<gene>
    <name evidence="2" type="ORF">PS938_02520</name>
</gene>
<dbReference type="AlphaFoldDB" id="A0A5E7U0S2"/>
<dbReference type="Proteomes" id="UP000327191">
    <property type="component" value="Unassembled WGS sequence"/>
</dbReference>
<feature type="transmembrane region" description="Helical" evidence="1">
    <location>
        <begin position="105"/>
        <end position="124"/>
    </location>
</feature>
<keyword evidence="1" id="KW-0472">Membrane</keyword>
<accession>A0A5E7U0S2</accession>
<dbReference type="OrthoDB" id="1444708at2"/>
<reference evidence="2 3" key="1">
    <citation type="submission" date="2019-09" db="EMBL/GenBank/DDBJ databases">
        <authorList>
            <person name="Chandra G."/>
            <person name="Truman W A."/>
        </authorList>
    </citation>
    <scope>NUCLEOTIDE SEQUENCE [LARGE SCALE GENOMIC DNA]</scope>
    <source>
        <strain evidence="2">PS938</strain>
    </source>
</reference>
<dbReference type="EMBL" id="CABVJE010000010">
    <property type="protein sequence ID" value="VVQ01464.1"/>
    <property type="molecule type" value="Genomic_DNA"/>
</dbReference>
<evidence type="ECO:0008006" key="4">
    <source>
        <dbReference type="Google" id="ProtNLM"/>
    </source>
</evidence>
<dbReference type="RefSeq" id="WP_150672767.1">
    <property type="nucleotide sequence ID" value="NZ_CABVJE010000010.1"/>
</dbReference>
<proteinExistence type="predicted"/>
<keyword evidence="1" id="KW-0812">Transmembrane</keyword>
<organism evidence="2 3">
    <name type="scientific">Pseudomonas fluorescens</name>
    <dbReference type="NCBI Taxonomy" id="294"/>
    <lineage>
        <taxon>Bacteria</taxon>
        <taxon>Pseudomonadati</taxon>
        <taxon>Pseudomonadota</taxon>
        <taxon>Gammaproteobacteria</taxon>
        <taxon>Pseudomonadales</taxon>
        <taxon>Pseudomonadaceae</taxon>
        <taxon>Pseudomonas</taxon>
    </lineage>
</organism>